<proteinExistence type="predicted"/>
<reference evidence="2" key="2">
    <citation type="journal article" date="2023" name="BMC Genomics">
        <title>Pest status, molecular evolution, and epigenetic factors derived from the genome assembly of Frankliniella fusca, a thysanopteran phytovirus vector.</title>
        <authorList>
            <person name="Catto M.A."/>
            <person name="Labadie P.E."/>
            <person name="Jacobson A.L."/>
            <person name="Kennedy G.G."/>
            <person name="Srinivasan R."/>
            <person name="Hunt B.G."/>
        </authorList>
    </citation>
    <scope>NUCLEOTIDE SEQUENCE</scope>
    <source>
        <strain evidence="2">PL_HMW_Pooled</strain>
    </source>
</reference>
<accession>A0AAE1HRZ6</accession>
<evidence type="ECO:0000313" key="3">
    <source>
        <dbReference type="Proteomes" id="UP001219518"/>
    </source>
</evidence>
<protein>
    <submittedName>
        <fullName evidence="2">Ribulose bisphosphate carboxylase small chain</fullName>
    </submittedName>
</protein>
<sequence>MLFNTFWKFWSFCLFMMLDLEPQLFEVHWKKFRQNYPVDVSQDQLQLAVLIARFDNTGEISILARQLCTIYGLNLLSNGSFLASVKNNPHQEQ</sequence>
<keyword evidence="1" id="KW-0732">Signal</keyword>
<gene>
    <name evidence="2" type="ORF">KUF71_014643</name>
</gene>
<feature type="signal peptide" evidence="1">
    <location>
        <begin position="1"/>
        <end position="22"/>
    </location>
</feature>
<reference evidence="2" key="1">
    <citation type="submission" date="2021-07" db="EMBL/GenBank/DDBJ databases">
        <authorList>
            <person name="Catto M.A."/>
            <person name="Jacobson A."/>
            <person name="Kennedy G."/>
            <person name="Labadie P."/>
            <person name="Hunt B.G."/>
            <person name="Srinivasan R."/>
        </authorList>
    </citation>
    <scope>NUCLEOTIDE SEQUENCE</scope>
    <source>
        <strain evidence="2">PL_HMW_Pooled</strain>
        <tissue evidence="2">Head</tissue>
    </source>
</reference>
<dbReference type="Proteomes" id="UP001219518">
    <property type="component" value="Unassembled WGS sequence"/>
</dbReference>
<evidence type="ECO:0000313" key="2">
    <source>
        <dbReference type="EMBL" id="KAK3926426.1"/>
    </source>
</evidence>
<dbReference type="EMBL" id="JAHWGI010001260">
    <property type="protein sequence ID" value="KAK3926426.1"/>
    <property type="molecule type" value="Genomic_DNA"/>
</dbReference>
<dbReference type="AlphaFoldDB" id="A0AAE1HRZ6"/>
<keyword evidence="3" id="KW-1185">Reference proteome</keyword>
<name>A0AAE1HRZ6_9NEOP</name>
<feature type="chain" id="PRO_5041968679" evidence="1">
    <location>
        <begin position="23"/>
        <end position="93"/>
    </location>
</feature>
<organism evidence="2 3">
    <name type="scientific">Frankliniella fusca</name>
    <dbReference type="NCBI Taxonomy" id="407009"/>
    <lineage>
        <taxon>Eukaryota</taxon>
        <taxon>Metazoa</taxon>
        <taxon>Ecdysozoa</taxon>
        <taxon>Arthropoda</taxon>
        <taxon>Hexapoda</taxon>
        <taxon>Insecta</taxon>
        <taxon>Pterygota</taxon>
        <taxon>Neoptera</taxon>
        <taxon>Paraneoptera</taxon>
        <taxon>Thysanoptera</taxon>
        <taxon>Terebrantia</taxon>
        <taxon>Thripoidea</taxon>
        <taxon>Thripidae</taxon>
        <taxon>Frankliniella</taxon>
    </lineage>
</organism>
<comment type="caution">
    <text evidence="2">The sequence shown here is derived from an EMBL/GenBank/DDBJ whole genome shotgun (WGS) entry which is preliminary data.</text>
</comment>
<evidence type="ECO:0000256" key="1">
    <source>
        <dbReference type="SAM" id="SignalP"/>
    </source>
</evidence>